<dbReference type="STRING" id="1592317.DPF_2077"/>
<dbReference type="Proteomes" id="UP000095200">
    <property type="component" value="Unassembled WGS sequence"/>
</dbReference>
<dbReference type="InterPro" id="IPR032466">
    <property type="entry name" value="Metal_Hydrolase"/>
</dbReference>
<dbReference type="InterPro" id="IPR011059">
    <property type="entry name" value="Metal-dep_hydrolase_composite"/>
</dbReference>
<dbReference type="AlphaFoldDB" id="A0A194AKY2"/>
<dbReference type="Gene3D" id="3.20.20.140">
    <property type="entry name" value="Metal-dependent hydrolases"/>
    <property type="match status" value="1"/>
</dbReference>
<feature type="domain" description="Amidohydrolase-related" evidence="2">
    <location>
        <begin position="50"/>
        <end position="371"/>
    </location>
</feature>
<dbReference type="PANTHER" id="PTHR43794">
    <property type="entry name" value="AMINOHYDROLASE SSNA-RELATED"/>
    <property type="match status" value="1"/>
</dbReference>
<comment type="caution">
    <text evidence="3">The sequence shown here is derived from an EMBL/GenBank/DDBJ whole genome shotgun (WGS) entry which is preliminary data.</text>
</comment>
<dbReference type="InterPro" id="IPR050287">
    <property type="entry name" value="MTA/SAH_deaminase"/>
</dbReference>
<accession>A0A194AKY2</accession>
<keyword evidence="1" id="KW-0378">Hydrolase</keyword>
<reference evidence="4" key="1">
    <citation type="submission" date="2016-06" db="EMBL/GenBank/DDBJ databases">
        <title>Draft genome sequence of Desulfoplanes formicivorans strain Pf12B.</title>
        <authorList>
            <person name="Watanabe M."/>
            <person name="Kojima H."/>
            <person name="Fukui M."/>
        </authorList>
    </citation>
    <scope>NUCLEOTIDE SEQUENCE [LARGE SCALE GENOMIC DNA]</scope>
    <source>
        <strain evidence="4">Pf12B</strain>
    </source>
</reference>
<evidence type="ECO:0000259" key="2">
    <source>
        <dbReference type="Pfam" id="PF01979"/>
    </source>
</evidence>
<organism evidence="3 4">
    <name type="scientific">Desulfoplanes formicivorans</name>
    <dbReference type="NCBI Taxonomy" id="1592317"/>
    <lineage>
        <taxon>Bacteria</taxon>
        <taxon>Pseudomonadati</taxon>
        <taxon>Thermodesulfobacteriota</taxon>
        <taxon>Desulfovibrionia</taxon>
        <taxon>Desulfovibrionales</taxon>
        <taxon>Desulfoplanaceae</taxon>
        <taxon>Desulfoplanes</taxon>
    </lineage>
</organism>
<dbReference type="SUPFAM" id="SSF51338">
    <property type="entry name" value="Composite domain of metallo-dependent hydrolases"/>
    <property type="match status" value="1"/>
</dbReference>
<dbReference type="InterPro" id="IPR006680">
    <property type="entry name" value="Amidohydro-rel"/>
</dbReference>
<evidence type="ECO:0000256" key="1">
    <source>
        <dbReference type="ARBA" id="ARBA00022801"/>
    </source>
</evidence>
<evidence type="ECO:0000313" key="4">
    <source>
        <dbReference type="Proteomes" id="UP000095200"/>
    </source>
</evidence>
<name>A0A194AKY2_9BACT</name>
<evidence type="ECO:0000313" key="3">
    <source>
        <dbReference type="EMBL" id="GAU09354.1"/>
    </source>
</evidence>
<proteinExistence type="predicted"/>
<dbReference type="Pfam" id="PF01979">
    <property type="entry name" value="Amidohydro_1"/>
    <property type="match status" value="1"/>
</dbReference>
<dbReference type="GO" id="GO:0016810">
    <property type="term" value="F:hydrolase activity, acting on carbon-nitrogen (but not peptide) bonds"/>
    <property type="evidence" value="ECO:0007669"/>
    <property type="project" value="InterPro"/>
</dbReference>
<gene>
    <name evidence="3" type="ORF">DPF_2077</name>
</gene>
<keyword evidence="4" id="KW-1185">Reference proteome</keyword>
<protein>
    <submittedName>
        <fullName evidence="3">S-adenosylhomocysteine deaminase</fullName>
    </submittedName>
</protein>
<sequence length="374" mass="40122">MSSPWGTIDHGGVLVTLGQKSYPVVKKIGRAADLAARHDVPIIDCHKAWLIPGLINGHTHLELSHLAGQPDAHKGFTAWAESLFALMQAPAREEAIAHALSQLYQTGTVLAADMGGHNAPLVASIMERDSLVDVLFMIQRMGFAKPKDESLRPYAFARDLVDRYLPGGRFAYAGHALYSTHPRILQLTKAWCEEHNLPFALHLAESLDEVELMRDGTGPLAAVLGKSGLLPSWFVPSGMTPVACAHKLGLLGPTTLAVHCVHVNDRDVELLASTGTSVCLCPRSNVYIGVGTPPVASMRQAGIRLCLGTDGLSSNNDLDLAREMDAVLNVDPGLDLEGVLRMATRNAAAILGVDAQYGTIEPGKRACLAMLERE</sequence>
<dbReference type="SUPFAM" id="SSF51556">
    <property type="entry name" value="Metallo-dependent hydrolases"/>
    <property type="match status" value="1"/>
</dbReference>
<dbReference type="PANTHER" id="PTHR43794:SF11">
    <property type="entry name" value="AMIDOHYDROLASE-RELATED DOMAIN-CONTAINING PROTEIN"/>
    <property type="match status" value="1"/>
</dbReference>
<dbReference type="EMBL" id="BDFE01000017">
    <property type="protein sequence ID" value="GAU09354.1"/>
    <property type="molecule type" value="Genomic_DNA"/>
</dbReference>